<dbReference type="EMBL" id="JAVKPK010000033">
    <property type="protein sequence ID" value="MDR7665983.1"/>
    <property type="molecule type" value="Genomic_DNA"/>
</dbReference>
<protein>
    <submittedName>
        <fullName evidence="1">Uncharacterized protein</fullName>
    </submittedName>
</protein>
<dbReference type="RefSeq" id="WP_310576009.1">
    <property type="nucleotide sequence ID" value="NZ_JAVKPK010000033.1"/>
</dbReference>
<proteinExistence type="predicted"/>
<gene>
    <name evidence="1" type="ORF">RG963_09400</name>
</gene>
<keyword evidence="2" id="KW-1185">Reference proteome</keyword>
<reference evidence="2" key="1">
    <citation type="submission" date="2023-07" db="EMBL/GenBank/DDBJ databases">
        <title>Whole-genome sequencing of a new Methanosarcina sp. Z-7115.</title>
        <authorList>
            <person name="Zhilina T.N."/>
            <person name="Merkel A.Y."/>
        </authorList>
    </citation>
    <scope>NUCLEOTIDE SEQUENCE [LARGE SCALE GENOMIC DNA]</scope>
    <source>
        <strain evidence="2">Z-7115</strain>
    </source>
</reference>
<evidence type="ECO:0000313" key="1">
    <source>
        <dbReference type="EMBL" id="MDR7665983.1"/>
    </source>
</evidence>
<organism evidence="1 2">
    <name type="scientific">Methanosarcina baikalica</name>
    <dbReference type="NCBI Taxonomy" id="3073890"/>
    <lineage>
        <taxon>Archaea</taxon>
        <taxon>Methanobacteriati</taxon>
        <taxon>Methanobacteriota</taxon>
        <taxon>Stenosarchaea group</taxon>
        <taxon>Methanomicrobia</taxon>
        <taxon>Methanosarcinales</taxon>
        <taxon>Methanosarcinaceae</taxon>
        <taxon>Methanosarcina</taxon>
    </lineage>
</organism>
<dbReference type="Proteomes" id="UP001246244">
    <property type="component" value="Unassembled WGS sequence"/>
</dbReference>
<comment type="caution">
    <text evidence="1">The sequence shown here is derived from an EMBL/GenBank/DDBJ whole genome shotgun (WGS) entry which is preliminary data.</text>
</comment>
<accession>A0ABU2D1X8</accession>
<sequence length="66" mass="7393">MLITVLFPAPFGPRKEKISPFLTVKLILSTAFTSPKKYSRSFTSMISSSRVSTPSTFSHKEIEPSR</sequence>
<evidence type="ECO:0000313" key="2">
    <source>
        <dbReference type="Proteomes" id="UP001246244"/>
    </source>
</evidence>
<name>A0ABU2D1X8_9EURY</name>